<keyword evidence="2" id="KW-1185">Reference proteome</keyword>
<sequence length="86" mass="9873">MIIITKTNVIISFLENFNTDFILVNRAKANHQYASVFIQTSILAEAVSHFFIYNVMLIQDTKYPQDCHAQGKLFERIGRKASGLKH</sequence>
<evidence type="ECO:0000313" key="2">
    <source>
        <dbReference type="Proteomes" id="UP000321922"/>
    </source>
</evidence>
<gene>
    <name evidence="1" type="ORF">VSA01S_10340</name>
</gene>
<organism evidence="1 2">
    <name type="scientific">Vibrio sagamiensis NBRC 104589</name>
    <dbReference type="NCBI Taxonomy" id="1219064"/>
    <lineage>
        <taxon>Bacteria</taxon>
        <taxon>Pseudomonadati</taxon>
        <taxon>Pseudomonadota</taxon>
        <taxon>Gammaproteobacteria</taxon>
        <taxon>Vibrionales</taxon>
        <taxon>Vibrionaceae</taxon>
        <taxon>Vibrio</taxon>
    </lineage>
</organism>
<evidence type="ECO:0000313" key="1">
    <source>
        <dbReference type="EMBL" id="GEM74922.1"/>
    </source>
</evidence>
<comment type="caution">
    <text evidence="1">The sequence shown here is derived from an EMBL/GenBank/DDBJ whole genome shotgun (WGS) entry which is preliminary data.</text>
</comment>
<dbReference type="AlphaFoldDB" id="A0A511QEN9"/>
<dbReference type="Proteomes" id="UP000321922">
    <property type="component" value="Unassembled WGS sequence"/>
</dbReference>
<proteinExistence type="predicted"/>
<reference evidence="1 2" key="1">
    <citation type="submission" date="2019-07" db="EMBL/GenBank/DDBJ databases">
        <title>Whole genome shotgun sequence of Vibrio sagamiensis NBRC 104589.</title>
        <authorList>
            <person name="Hosoyama A."/>
            <person name="Uohara A."/>
            <person name="Ohji S."/>
            <person name="Ichikawa N."/>
        </authorList>
    </citation>
    <scope>NUCLEOTIDE SEQUENCE [LARGE SCALE GENOMIC DNA]</scope>
    <source>
        <strain evidence="1 2">NBRC 104589</strain>
    </source>
</reference>
<name>A0A511QEN9_9VIBR</name>
<accession>A0A511QEN9</accession>
<protein>
    <submittedName>
        <fullName evidence="1">Uncharacterized protein</fullName>
    </submittedName>
</protein>
<dbReference type="EMBL" id="BJXJ01000007">
    <property type="protein sequence ID" value="GEM74922.1"/>
    <property type="molecule type" value="Genomic_DNA"/>
</dbReference>